<keyword evidence="4 9" id="KW-1133">Transmembrane helix</keyword>
<evidence type="ECO:0000256" key="7">
    <source>
        <dbReference type="PROSITE-ProRule" id="PRU00023"/>
    </source>
</evidence>
<dbReference type="SMART" id="SM00248">
    <property type="entry name" value="ANK"/>
    <property type="match status" value="8"/>
</dbReference>
<feature type="transmembrane region" description="Helical" evidence="9">
    <location>
        <begin position="544"/>
        <end position="569"/>
    </location>
</feature>
<keyword evidence="2 9" id="KW-0812">Transmembrane</keyword>
<dbReference type="Pfam" id="PF12796">
    <property type="entry name" value="Ank_2"/>
    <property type="match status" value="2"/>
</dbReference>
<feature type="repeat" description="ANK" evidence="7">
    <location>
        <begin position="69"/>
        <end position="97"/>
    </location>
</feature>
<dbReference type="STRING" id="3760.A0A251PW58"/>
<feature type="repeat" description="ANK" evidence="7">
    <location>
        <begin position="171"/>
        <end position="203"/>
    </location>
</feature>
<dbReference type="Pfam" id="PF13962">
    <property type="entry name" value="PGG"/>
    <property type="match status" value="1"/>
</dbReference>
<gene>
    <name evidence="11" type="ORF">PRUPE_3G062200</name>
</gene>
<dbReference type="AlphaFoldDB" id="A0A251PW58"/>
<dbReference type="PANTHER" id="PTHR24186">
    <property type="entry name" value="PROTEIN PHOSPHATASE 1 REGULATORY SUBUNIT"/>
    <property type="match status" value="1"/>
</dbReference>
<feature type="compositionally biased region" description="Polar residues" evidence="8">
    <location>
        <begin position="654"/>
        <end position="670"/>
    </location>
</feature>
<evidence type="ECO:0000256" key="2">
    <source>
        <dbReference type="ARBA" id="ARBA00022692"/>
    </source>
</evidence>
<sequence length="670" mass="75077">MHTGLFEAIAANDKQTFINLVQDNEGFLSQKEGEAKNSVLHLAVRFGHVELVSEIITLFPDLVAVVNNREETPLHAACRQGKVDVVMLLLEANPGVSSCMLNSENQTPFFIACSYGNREVVKLFTDLPWVLDFEEDAVLSALHVSVAQGHADIVTTLLNARPRLARKADSNGCLPLHLACEKGHLEITRILLQLDPNLAFEKNYSRYTPLHFAAMNGQTQILEELLSRSPKSFEVLTGEGETVFHIAVMFNRYSSFVFLAQSFNSTNLLHLPDQRGNTVLHLAVTTSSLKLAEYIIEKTEVDINRRNHRGLTAYDILNRNYSMTENQHVRDMLKRFGGTGKTAQELQTPIEFNPHQSEHNYGNGVGNNQPDSNLSHQATINFDKQIDSPSAPPANLHQSKLVKQRGKKKISTVRQYEIYREALQNTRNTITLVAILIASVTFTAGINPPGGVYQEGLLKGQSTIGRTTAFKVFTISNTAALFLSMCIVIVLVSIIPFRRKTLMKLLVVAHKAMWVAVSLMTTAYIAATWVILPHSQGTNWTLEALISVCAGTMGSVFLFLCVTFARHWLRKLQWRKEKGKVKEERVEEREQRRAQRRAEKTAKERVQKRESAEKRAKESRQESRLASRQESSQDVSIKVFSLESSQEGSEDLISINSDTASAQDSGYHTF</sequence>
<feature type="compositionally biased region" description="Basic and acidic residues" evidence="8">
    <location>
        <begin position="580"/>
        <end position="627"/>
    </location>
</feature>
<dbReference type="Proteomes" id="UP000006882">
    <property type="component" value="Chromosome G3"/>
</dbReference>
<feature type="transmembrane region" description="Helical" evidence="9">
    <location>
        <begin position="468"/>
        <end position="492"/>
    </location>
</feature>
<accession>A0A251PW58</accession>
<dbReference type="PROSITE" id="PS50297">
    <property type="entry name" value="ANK_REP_REGION"/>
    <property type="match status" value="3"/>
</dbReference>
<comment type="subcellular location">
    <subcellularLocation>
        <location evidence="1">Membrane</location>
        <topology evidence="1">Multi-pass membrane protein</topology>
    </subcellularLocation>
</comment>
<evidence type="ECO:0000256" key="6">
    <source>
        <dbReference type="ARBA" id="ARBA00023136"/>
    </source>
</evidence>
<proteinExistence type="predicted"/>
<feature type="compositionally biased region" description="Polar residues" evidence="8">
    <location>
        <begin position="366"/>
        <end position="375"/>
    </location>
</feature>
<dbReference type="GO" id="GO:0005886">
    <property type="term" value="C:plasma membrane"/>
    <property type="evidence" value="ECO:0000318"/>
    <property type="project" value="GO_Central"/>
</dbReference>
<feature type="region of interest" description="Disordered" evidence="8">
    <location>
        <begin position="353"/>
        <end position="375"/>
    </location>
</feature>
<dbReference type="SUPFAM" id="SSF48403">
    <property type="entry name" value="Ankyrin repeat"/>
    <property type="match status" value="1"/>
</dbReference>
<dbReference type="eggNOG" id="KOG0504">
    <property type="taxonomic scope" value="Eukaryota"/>
</dbReference>
<evidence type="ECO:0000256" key="5">
    <source>
        <dbReference type="ARBA" id="ARBA00023043"/>
    </source>
</evidence>
<dbReference type="EMBL" id="CM007653">
    <property type="protein sequence ID" value="ONI15793.1"/>
    <property type="molecule type" value="Genomic_DNA"/>
</dbReference>
<dbReference type="InterPro" id="IPR036770">
    <property type="entry name" value="Ankyrin_rpt-contain_sf"/>
</dbReference>
<evidence type="ECO:0000313" key="12">
    <source>
        <dbReference type="Proteomes" id="UP000006882"/>
    </source>
</evidence>
<protein>
    <recommendedName>
        <fullName evidence="10">PGG domain-containing protein</fullName>
    </recommendedName>
</protein>
<dbReference type="SMR" id="A0A251PW58"/>
<feature type="transmembrane region" description="Helical" evidence="9">
    <location>
        <begin position="429"/>
        <end position="448"/>
    </location>
</feature>
<evidence type="ECO:0000256" key="8">
    <source>
        <dbReference type="SAM" id="MobiDB-lite"/>
    </source>
</evidence>
<keyword evidence="5 7" id="KW-0040">ANK repeat</keyword>
<evidence type="ECO:0000256" key="1">
    <source>
        <dbReference type="ARBA" id="ARBA00004141"/>
    </source>
</evidence>
<evidence type="ECO:0000256" key="9">
    <source>
        <dbReference type="SAM" id="Phobius"/>
    </source>
</evidence>
<name>A0A251PW58_PRUPE</name>
<feature type="domain" description="PGG" evidence="10">
    <location>
        <begin position="421"/>
        <end position="530"/>
    </location>
</feature>
<evidence type="ECO:0000259" key="10">
    <source>
        <dbReference type="Pfam" id="PF13962"/>
    </source>
</evidence>
<feature type="region of interest" description="Disordered" evidence="8">
    <location>
        <begin position="580"/>
        <end position="670"/>
    </location>
</feature>
<dbReference type="Pfam" id="PF13857">
    <property type="entry name" value="Ank_5"/>
    <property type="match status" value="1"/>
</dbReference>
<dbReference type="Gramene" id="ONI15793">
    <property type="protein sequence ID" value="ONI15793"/>
    <property type="gene ID" value="PRUPE_3G062200"/>
</dbReference>
<dbReference type="InterPro" id="IPR002110">
    <property type="entry name" value="Ankyrin_rpt"/>
</dbReference>
<evidence type="ECO:0000256" key="3">
    <source>
        <dbReference type="ARBA" id="ARBA00022737"/>
    </source>
</evidence>
<feature type="repeat" description="ANK" evidence="7">
    <location>
        <begin position="205"/>
        <end position="229"/>
    </location>
</feature>
<dbReference type="InterPro" id="IPR026961">
    <property type="entry name" value="PGG_dom"/>
</dbReference>
<dbReference type="PROSITE" id="PS50088">
    <property type="entry name" value="ANK_REPEAT"/>
    <property type="match status" value="3"/>
</dbReference>
<keyword evidence="6 9" id="KW-0472">Membrane</keyword>
<feature type="transmembrane region" description="Helical" evidence="9">
    <location>
        <begin position="512"/>
        <end position="532"/>
    </location>
</feature>
<evidence type="ECO:0000313" key="11">
    <source>
        <dbReference type="EMBL" id="ONI15793.1"/>
    </source>
</evidence>
<dbReference type="PANTHER" id="PTHR24186:SF38">
    <property type="entry name" value="ANKYRIN REPEAT FAMILY PROTEIN"/>
    <property type="match status" value="1"/>
</dbReference>
<keyword evidence="3" id="KW-0677">Repeat</keyword>
<reference evidence="11 12" key="1">
    <citation type="journal article" date="2013" name="Nat. Genet.">
        <title>The high-quality draft genome of peach (Prunus persica) identifies unique patterns of genetic diversity, domestication and genome evolution.</title>
        <authorList>
            <consortium name="International Peach Genome Initiative"/>
            <person name="Verde I."/>
            <person name="Abbott A.G."/>
            <person name="Scalabrin S."/>
            <person name="Jung S."/>
            <person name="Shu S."/>
            <person name="Marroni F."/>
            <person name="Zhebentyayeva T."/>
            <person name="Dettori M.T."/>
            <person name="Grimwood J."/>
            <person name="Cattonaro F."/>
            <person name="Zuccolo A."/>
            <person name="Rossini L."/>
            <person name="Jenkins J."/>
            <person name="Vendramin E."/>
            <person name="Meisel L.A."/>
            <person name="Decroocq V."/>
            <person name="Sosinski B."/>
            <person name="Prochnik S."/>
            <person name="Mitros T."/>
            <person name="Policriti A."/>
            <person name="Cipriani G."/>
            <person name="Dondini L."/>
            <person name="Ficklin S."/>
            <person name="Goodstein D.M."/>
            <person name="Xuan P."/>
            <person name="Del Fabbro C."/>
            <person name="Aramini V."/>
            <person name="Copetti D."/>
            <person name="Gonzalez S."/>
            <person name="Horner D.S."/>
            <person name="Falchi R."/>
            <person name="Lucas S."/>
            <person name="Mica E."/>
            <person name="Maldonado J."/>
            <person name="Lazzari B."/>
            <person name="Bielenberg D."/>
            <person name="Pirona R."/>
            <person name="Miculan M."/>
            <person name="Barakat A."/>
            <person name="Testolin R."/>
            <person name="Stella A."/>
            <person name="Tartarini S."/>
            <person name="Tonutti P."/>
            <person name="Arus P."/>
            <person name="Orellana A."/>
            <person name="Wells C."/>
            <person name="Main D."/>
            <person name="Vizzotto G."/>
            <person name="Silva H."/>
            <person name="Salamini F."/>
            <person name="Schmutz J."/>
            <person name="Morgante M."/>
            <person name="Rokhsar D.S."/>
        </authorList>
    </citation>
    <scope>NUCLEOTIDE SEQUENCE [LARGE SCALE GENOMIC DNA]</scope>
    <source>
        <strain evidence="12">cv. Nemared</strain>
    </source>
</reference>
<evidence type="ECO:0000256" key="4">
    <source>
        <dbReference type="ARBA" id="ARBA00022989"/>
    </source>
</evidence>
<organism evidence="11 12">
    <name type="scientific">Prunus persica</name>
    <name type="common">Peach</name>
    <name type="synonym">Amygdalus persica</name>
    <dbReference type="NCBI Taxonomy" id="3760"/>
    <lineage>
        <taxon>Eukaryota</taxon>
        <taxon>Viridiplantae</taxon>
        <taxon>Streptophyta</taxon>
        <taxon>Embryophyta</taxon>
        <taxon>Tracheophyta</taxon>
        <taxon>Spermatophyta</taxon>
        <taxon>Magnoliopsida</taxon>
        <taxon>eudicotyledons</taxon>
        <taxon>Gunneridae</taxon>
        <taxon>Pentapetalae</taxon>
        <taxon>rosids</taxon>
        <taxon>fabids</taxon>
        <taxon>Rosales</taxon>
        <taxon>Rosaceae</taxon>
        <taxon>Amygdaloideae</taxon>
        <taxon>Amygdaleae</taxon>
        <taxon>Prunus</taxon>
    </lineage>
</organism>
<keyword evidence="12" id="KW-1185">Reference proteome</keyword>
<dbReference type="Gene3D" id="1.25.40.20">
    <property type="entry name" value="Ankyrin repeat-containing domain"/>
    <property type="match status" value="2"/>
</dbReference>
<dbReference type="OrthoDB" id="20872at2759"/>